<organism evidence="1">
    <name type="scientific">marine metagenome</name>
    <dbReference type="NCBI Taxonomy" id="408172"/>
    <lineage>
        <taxon>unclassified sequences</taxon>
        <taxon>metagenomes</taxon>
        <taxon>ecological metagenomes</taxon>
    </lineage>
</organism>
<dbReference type="EMBL" id="UINC01026984">
    <property type="protein sequence ID" value="SVB05423.1"/>
    <property type="molecule type" value="Genomic_DNA"/>
</dbReference>
<sequence length="47" mass="5440">MAGRGHIISLFDSDMIRFLDSASPILDNLNYLWFPLSVETNDRKTLR</sequence>
<dbReference type="AlphaFoldDB" id="A0A382AWP9"/>
<reference evidence="1" key="1">
    <citation type="submission" date="2018-05" db="EMBL/GenBank/DDBJ databases">
        <authorList>
            <person name="Lanie J.A."/>
            <person name="Ng W.-L."/>
            <person name="Kazmierczak K.M."/>
            <person name="Andrzejewski T.M."/>
            <person name="Davidsen T.M."/>
            <person name="Wayne K.J."/>
            <person name="Tettelin H."/>
            <person name="Glass J.I."/>
            <person name="Rusch D."/>
            <person name="Podicherti R."/>
            <person name="Tsui H.-C.T."/>
            <person name="Winkler M.E."/>
        </authorList>
    </citation>
    <scope>NUCLEOTIDE SEQUENCE</scope>
</reference>
<proteinExistence type="predicted"/>
<name>A0A382AWP9_9ZZZZ</name>
<accession>A0A382AWP9</accession>
<protein>
    <submittedName>
        <fullName evidence="1">Uncharacterized protein</fullName>
    </submittedName>
</protein>
<evidence type="ECO:0000313" key="1">
    <source>
        <dbReference type="EMBL" id="SVB05423.1"/>
    </source>
</evidence>
<gene>
    <name evidence="1" type="ORF">METZ01_LOCUS158277</name>
</gene>